<accession>A0A8J7I6J8</accession>
<feature type="region of interest" description="Disordered" evidence="1">
    <location>
        <begin position="26"/>
        <end position="62"/>
    </location>
</feature>
<name>A0A8J7I6J8_9NOST</name>
<keyword evidence="3" id="KW-1185">Reference proteome</keyword>
<proteinExistence type="predicted"/>
<reference evidence="2 3" key="1">
    <citation type="journal article" date="2021" name="Int. J. Syst. Evol. Microbiol.">
        <title>Amazonocrinis nigriterrae gen. nov., sp. nov., Atlanticothrix silvestris gen. nov., sp. nov. and Dendronalium phyllosphericum gen. nov., sp. nov., nostocacean cyanobacteria from Brazilian environments.</title>
        <authorList>
            <person name="Alvarenga D.O."/>
            <person name="Andreote A.P.D."/>
            <person name="Branco L.H.Z."/>
            <person name="Delbaje E."/>
            <person name="Cruz R.B."/>
            <person name="Varani A.M."/>
            <person name="Fiore M.F."/>
        </authorList>
    </citation>
    <scope>NUCLEOTIDE SEQUENCE [LARGE SCALE GENOMIC DNA]</scope>
    <source>
        <strain evidence="2 3">CENA369</strain>
    </source>
</reference>
<dbReference type="RefSeq" id="WP_214434573.1">
    <property type="nucleotide sequence ID" value="NZ_CAWPUQ010000131.1"/>
</dbReference>
<dbReference type="Proteomes" id="UP000662314">
    <property type="component" value="Unassembled WGS sequence"/>
</dbReference>
<dbReference type="EMBL" id="JAECZA010000209">
    <property type="protein sequence ID" value="MBH8575815.1"/>
    <property type="molecule type" value="Genomic_DNA"/>
</dbReference>
<dbReference type="AlphaFoldDB" id="A0A8J7I6J8"/>
<protein>
    <submittedName>
        <fullName evidence="2">Uncharacterized protein</fullName>
    </submittedName>
</protein>
<gene>
    <name evidence="2" type="ORF">I8752_23000</name>
</gene>
<evidence type="ECO:0000313" key="2">
    <source>
        <dbReference type="EMBL" id="MBH8575815.1"/>
    </source>
</evidence>
<organism evidence="2 3">
    <name type="scientific">Dendronalium phyllosphericum CENA369</name>
    <dbReference type="NCBI Taxonomy" id="1725256"/>
    <lineage>
        <taxon>Bacteria</taxon>
        <taxon>Bacillati</taxon>
        <taxon>Cyanobacteriota</taxon>
        <taxon>Cyanophyceae</taxon>
        <taxon>Nostocales</taxon>
        <taxon>Nostocaceae</taxon>
        <taxon>Dendronalium</taxon>
        <taxon>Dendronalium phyllosphericum</taxon>
    </lineage>
</organism>
<evidence type="ECO:0000256" key="1">
    <source>
        <dbReference type="SAM" id="MobiDB-lite"/>
    </source>
</evidence>
<comment type="caution">
    <text evidence="2">The sequence shown here is derived from an EMBL/GenBank/DDBJ whole genome shotgun (WGS) entry which is preliminary data.</text>
</comment>
<sequence>MAQRSVGGGLLSFGYSVSGFLPVPHTTRSRGESSEAAISRHATAENATQREFHQNFSTFTRK</sequence>
<evidence type="ECO:0000313" key="3">
    <source>
        <dbReference type="Proteomes" id="UP000662314"/>
    </source>
</evidence>